<protein>
    <submittedName>
        <fullName evidence="1">Uncharacterized protein</fullName>
    </submittedName>
</protein>
<sequence length="54" mass="5837">MILKLSCLVMIAFAVSSAENYVNSAGDVYKYLPPIETAAIGDYPPGEPDSYYTS</sequence>
<comment type="caution">
    <text evidence="1">The sequence shown here is derived from an EMBL/GenBank/DDBJ whole genome shotgun (WGS) entry which is preliminary data.</text>
</comment>
<reference evidence="1" key="1">
    <citation type="submission" date="2022-04" db="EMBL/GenBank/DDBJ databases">
        <title>Genome of the entomopathogenic fungus Entomophthora muscae.</title>
        <authorList>
            <person name="Elya C."/>
            <person name="Lovett B.R."/>
            <person name="Lee E."/>
            <person name="Macias A.M."/>
            <person name="Hajek A.E."/>
            <person name="De Bivort B.L."/>
            <person name="Kasson M.T."/>
            <person name="De Fine Licht H.H."/>
            <person name="Stajich J.E."/>
        </authorList>
    </citation>
    <scope>NUCLEOTIDE SEQUENCE</scope>
    <source>
        <strain evidence="1">Berkeley</strain>
    </source>
</reference>
<name>A0ACC2TKH5_9FUNG</name>
<dbReference type="Proteomes" id="UP001165960">
    <property type="component" value="Unassembled WGS sequence"/>
</dbReference>
<accession>A0ACC2TKH5</accession>
<evidence type="ECO:0000313" key="2">
    <source>
        <dbReference type="Proteomes" id="UP001165960"/>
    </source>
</evidence>
<organism evidence="1 2">
    <name type="scientific">Entomophthora muscae</name>
    <dbReference type="NCBI Taxonomy" id="34485"/>
    <lineage>
        <taxon>Eukaryota</taxon>
        <taxon>Fungi</taxon>
        <taxon>Fungi incertae sedis</taxon>
        <taxon>Zoopagomycota</taxon>
        <taxon>Entomophthoromycotina</taxon>
        <taxon>Entomophthoromycetes</taxon>
        <taxon>Entomophthorales</taxon>
        <taxon>Entomophthoraceae</taxon>
        <taxon>Entomophthora</taxon>
    </lineage>
</organism>
<gene>
    <name evidence="1" type="ORF">DSO57_1038831</name>
</gene>
<keyword evidence="2" id="KW-1185">Reference proteome</keyword>
<evidence type="ECO:0000313" key="1">
    <source>
        <dbReference type="EMBL" id="KAJ9075158.1"/>
    </source>
</evidence>
<proteinExistence type="predicted"/>
<dbReference type="EMBL" id="QTSX02002666">
    <property type="protein sequence ID" value="KAJ9075158.1"/>
    <property type="molecule type" value="Genomic_DNA"/>
</dbReference>